<sequence>MAFLEALTMNVSPETVIPIQREAEPSSRKGIKG</sequence>
<dbReference type="EMBL" id="CP001234">
    <property type="protein sequence ID" value="ACP07691.1"/>
    <property type="molecule type" value="Genomic_DNA"/>
</dbReference>
<dbReference type="HOGENOM" id="CLU_3384363_0_0_6"/>
<proteinExistence type="predicted"/>
<accession>C3LW36</accession>
<dbReference type="Proteomes" id="UP000001217">
    <property type="component" value="Chromosome II"/>
</dbReference>
<dbReference type="KEGG" id="vcm:VCM66_A0730"/>
<reference evidence="1 2" key="1">
    <citation type="journal article" date="2008" name="PLoS ONE">
        <title>A recalibrated molecular clock and independent origins for the cholera pandemic clones.</title>
        <authorList>
            <person name="Feng L."/>
            <person name="Reeves P.R."/>
            <person name="Lan R."/>
            <person name="Ren Y."/>
            <person name="Gao C."/>
            <person name="Zhou Z."/>
            <person name="Ren Y."/>
            <person name="Cheng J."/>
            <person name="Wang W."/>
            <person name="Wang J."/>
            <person name="Qian W."/>
            <person name="Li D."/>
            <person name="Wang L."/>
        </authorList>
    </citation>
    <scope>NUCLEOTIDE SEQUENCE [LARGE SCALE GENOMIC DNA]</scope>
    <source>
        <strain evidence="1 2">M66-2</strain>
    </source>
</reference>
<organism evidence="1 2">
    <name type="scientific">Vibrio cholerae serotype O1 (strain M66-2)</name>
    <dbReference type="NCBI Taxonomy" id="579112"/>
    <lineage>
        <taxon>Bacteria</taxon>
        <taxon>Pseudomonadati</taxon>
        <taxon>Pseudomonadota</taxon>
        <taxon>Gammaproteobacteria</taxon>
        <taxon>Vibrionales</taxon>
        <taxon>Vibrionaceae</taxon>
        <taxon>Vibrio</taxon>
    </lineage>
</organism>
<name>C3LW36_VIBCM</name>
<evidence type="ECO:0000313" key="2">
    <source>
        <dbReference type="Proteomes" id="UP000001217"/>
    </source>
</evidence>
<protein>
    <submittedName>
        <fullName evidence="1">Uncharacterized protein</fullName>
    </submittedName>
</protein>
<gene>
    <name evidence="1" type="ordered locus">VCM66_A0730</name>
</gene>
<dbReference type="AlphaFoldDB" id="C3LW36"/>
<evidence type="ECO:0000313" key="1">
    <source>
        <dbReference type="EMBL" id="ACP07691.1"/>
    </source>
</evidence>